<dbReference type="Proteomes" id="UP000437736">
    <property type="component" value="Unassembled WGS sequence"/>
</dbReference>
<dbReference type="InterPro" id="IPR027417">
    <property type="entry name" value="P-loop_NTPase"/>
</dbReference>
<keyword evidence="7 12" id="KW-0067">ATP-binding</keyword>
<evidence type="ECO:0000256" key="12">
    <source>
        <dbReference type="RuleBase" id="RU362085"/>
    </source>
</evidence>
<evidence type="ECO:0000313" key="15">
    <source>
        <dbReference type="EMBL" id="MST31788.1"/>
    </source>
</evidence>
<reference evidence="15 16" key="1">
    <citation type="submission" date="2019-11" db="EMBL/GenBank/DDBJ databases">
        <title>Acidiferrimicrobium australis gen. nov., sp. nov., an acidophilic and obligately heterotrophic, member of the Actinobacteria that catalyses dissimilatory oxido- reduction of iron isolated from metal-rich acidic water in Chile.</title>
        <authorList>
            <person name="Gonzalez D."/>
            <person name="Huber K."/>
            <person name="Hedrich S."/>
            <person name="Rojas-Villalobos C."/>
            <person name="Quatrini R."/>
            <person name="Dinamarca M.A."/>
            <person name="Schwarz A."/>
            <person name="Canales C."/>
            <person name="Nancucheo I."/>
        </authorList>
    </citation>
    <scope>NUCLEOTIDE SEQUENCE [LARGE SCALE GENOMIC DNA]</scope>
    <source>
        <strain evidence="15 16">USS-CCA1</strain>
    </source>
</reference>
<dbReference type="PROSITE" id="PS51199">
    <property type="entry name" value="SF4_HELICASE"/>
    <property type="match status" value="1"/>
</dbReference>
<feature type="compositionally biased region" description="Basic and acidic residues" evidence="13">
    <location>
        <begin position="1"/>
        <end position="10"/>
    </location>
</feature>
<feature type="region of interest" description="Disordered" evidence="13">
    <location>
        <begin position="1"/>
        <end position="21"/>
    </location>
</feature>
<keyword evidence="9" id="KW-0413">Isomerase</keyword>
<keyword evidence="6 12" id="KW-0347">Helicase</keyword>
<evidence type="ECO:0000256" key="7">
    <source>
        <dbReference type="ARBA" id="ARBA00022840"/>
    </source>
</evidence>
<evidence type="ECO:0000313" key="16">
    <source>
        <dbReference type="Proteomes" id="UP000437736"/>
    </source>
</evidence>
<evidence type="ECO:0000256" key="1">
    <source>
        <dbReference type="ARBA" id="ARBA00008428"/>
    </source>
</evidence>
<dbReference type="InterPro" id="IPR007694">
    <property type="entry name" value="DNA_helicase_DnaB-like_C"/>
</dbReference>
<dbReference type="EMBL" id="WJHE01000136">
    <property type="protein sequence ID" value="MST31788.1"/>
    <property type="molecule type" value="Genomic_DNA"/>
</dbReference>
<protein>
    <recommendedName>
        <fullName evidence="11 12">Replicative DNA helicase</fullName>
        <ecNumber evidence="11 12">5.6.2.3</ecNumber>
    </recommendedName>
</protein>
<dbReference type="InterPro" id="IPR036185">
    <property type="entry name" value="DNA_heli_DnaB-like_N_sf"/>
</dbReference>
<comment type="similarity">
    <text evidence="1 12">Belongs to the helicase family. DnaB subfamily.</text>
</comment>
<sequence>MVQSLDDARRRNQAANRVPPHNLQAEQSLLGAMLLSRDAIAAAVEACGAEDFYKPAHGHIFEAITTLYSQGEPADPLTVSDVLKRAGLLDAVGGLPALTALQTDTPATANAGRYARIVEEHALLRRLIGVAGEIAELGYSVPDDVTATVDRAESLVFDIAERRVTDTMKPLRELLEESLDRLSALYSRQEPITGVPTGFRDLDEQLSGLQPSALLIVGARPAMGKTAFALGIAAHSAMVAQVPTLIFSLEMSHAEITQRLLVSEARVPGSRIRNGQLHESDWPKISNAIGRLGEAPLFIDDNPNVTVMEVRAKARRMKAKEGGLGLIIVDYLQLMTGRSSAENRQVEVSEISRGLKILARELQVPVLALSQLSRTLEARADKRPVLADLRESGSLEQDADVVMFLYRDEMYNPDSADRGSAEVIVAKHRSGPTGKVNLAFLDHYTRFADMARV</sequence>
<keyword evidence="3 12" id="KW-0235">DNA replication</keyword>
<evidence type="ECO:0000256" key="11">
    <source>
        <dbReference type="NCBIfam" id="TIGR00665"/>
    </source>
</evidence>
<dbReference type="GO" id="GO:0003678">
    <property type="term" value="F:DNA helicase activity"/>
    <property type="evidence" value="ECO:0007669"/>
    <property type="project" value="UniProtKB-EC"/>
</dbReference>
<dbReference type="InterPro" id="IPR007692">
    <property type="entry name" value="DNA_helicase_DnaB"/>
</dbReference>
<organism evidence="15 16">
    <name type="scientific">Acidiferrimicrobium australe</name>
    <dbReference type="NCBI Taxonomy" id="2664430"/>
    <lineage>
        <taxon>Bacteria</taxon>
        <taxon>Bacillati</taxon>
        <taxon>Actinomycetota</taxon>
        <taxon>Acidimicrobiia</taxon>
        <taxon>Acidimicrobiales</taxon>
        <taxon>Acidimicrobiaceae</taxon>
        <taxon>Acidiferrimicrobium</taxon>
    </lineage>
</organism>
<keyword evidence="2 12" id="KW-0639">Primosome</keyword>
<dbReference type="NCBIfam" id="NF004384">
    <property type="entry name" value="PRK05748.1"/>
    <property type="match status" value="1"/>
</dbReference>
<dbReference type="CDD" id="cd00984">
    <property type="entry name" value="DnaB_C"/>
    <property type="match status" value="1"/>
</dbReference>
<dbReference type="PANTHER" id="PTHR30153:SF2">
    <property type="entry name" value="REPLICATIVE DNA HELICASE"/>
    <property type="match status" value="1"/>
</dbReference>
<keyword evidence="5 12" id="KW-0378">Hydrolase</keyword>
<dbReference type="Pfam" id="PF03796">
    <property type="entry name" value="DnaB_C"/>
    <property type="match status" value="1"/>
</dbReference>
<keyword evidence="8 12" id="KW-0238">DNA-binding</keyword>
<dbReference type="Gene3D" id="1.10.860.10">
    <property type="entry name" value="DNAb Helicase, Chain A"/>
    <property type="match status" value="1"/>
</dbReference>
<dbReference type="Gene3D" id="3.40.50.300">
    <property type="entry name" value="P-loop containing nucleotide triphosphate hydrolases"/>
    <property type="match status" value="1"/>
</dbReference>
<comment type="caution">
    <text evidence="15">The sequence shown here is derived from an EMBL/GenBank/DDBJ whole genome shotgun (WGS) entry which is preliminary data.</text>
</comment>
<gene>
    <name evidence="15" type="primary">dnaB</name>
    <name evidence="15" type="ORF">GHK86_03470</name>
</gene>
<dbReference type="SUPFAM" id="SSF52540">
    <property type="entry name" value="P-loop containing nucleoside triphosphate hydrolases"/>
    <property type="match status" value="1"/>
</dbReference>
<dbReference type="EC" id="5.6.2.3" evidence="11 12"/>
<evidence type="ECO:0000256" key="9">
    <source>
        <dbReference type="ARBA" id="ARBA00023235"/>
    </source>
</evidence>
<evidence type="ECO:0000256" key="6">
    <source>
        <dbReference type="ARBA" id="ARBA00022806"/>
    </source>
</evidence>
<dbReference type="PANTHER" id="PTHR30153">
    <property type="entry name" value="REPLICATIVE DNA HELICASE DNAB"/>
    <property type="match status" value="1"/>
</dbReference>
<dbReference type="NCBIfam" id="TIGR00665">
    <property type="entry name" value="DnaB"/>
    <property type="match status" value="1"/>
</dbReference>
<comment type="catalytic activity">
    <reaction evidence="10 12">
        <text>ATP + H2O = ADP + phosphate + H(+)</text>
        <dbReference type="Rhea" id="RHEA:13065"/>
        <dbReference type="ChEBI" id="CHEBI:15377"/>
        <dbReference type="ChEBI" id="CHEBI:15378"/>
        <dbReference type="ChEBI" id="CHEBI:30616"/>
        <dbReference type="ChEBI" id="CHEBI:43474"/>
        <dbReference type="ChEBI" id="CHEBI:456216"/>
        <dbReference type="EC" id="5.6.2.3"/>
    </reaction>
</comment>
<evidence type="ECO:0000256" key="5">
    <source>
        <dbReference type="ARBA" id="ARBA00022801"/>
    </source>
</evidence>
<feature type="domain" description="SF4 helicase" evidence="14">
    <location>
        <begin position="188"/>
        <end position="453"/>
    </location>
</feature>
<dbReference type="Pfam" id="PF00772">
    <property type="entry name" value="DnaB"/>
    <property type="match status" value="1"/>
</dbReference>
<name>A0ABW9QQ14_9ACTN</name>
<keyword evidence="4 12" id="KW-0547">Nucleotide-binding</keyword>
<evidence type="ECO:0000256" key="13">
    <source>
        <dbReference type="SAM" id="MobiDB-lite"/>
    </source>
</evidence>
<dbReference type="InterPro" id="IPR007693">
    <property type="entry name" value="DNA_helicase_DnaB-like_N"/>
</dbReference>
<dbReference type="SUPFAM" id="SSF48024">
    <property type="entry name" value="N-terminal domain of DnaB helicase"/>
    <property type="match status" value="1"/>
</dbReference>
<evidence type="ECO:0000256" key="2">
    <source>
        <dbReference type="ARBA" id="ARBA00022515"/>
    </source>
</evidence>
<dbReference type="InterPro" id="IPR016136">
    <property type="entry name" value="DNA_helicase_N/primase_C"/>
</dbReference>
<dbReference type="GO" id="GO:0016787">
    <property type="term" value="F:hydrolase activity"/>
    <property type="evidence" value="ECO:0007669"/>
    <property type="project" value="UniProtKB-KW"/>
</dbReference>
<evidence type="ECO:0000256" key="4">
    <source>
        <dbReference type="ARBA" id="ARBA00022741"/>
    </source>
</evidence>
<evidence type="ECO:0000259" key="14">
    <source>
        <dbReference type="PROSITE" id="PS51199"/>
    </source>
</evidence>
<evidence type="ECO:0000256" key="10">
    <source>
        <dbReference type="ARBA" id="ARBA00048954"/>
    </source>
</evidence>
<keyword evidence="16" id="KW-1185">Reference proteome</keyword>
<evidence type="ECO:0000256" key="3">
    <source>
        <dbReference type="ARBA" id="ARBA00022705"/>
    </source>
</evidence>
<accession>A0ABW9QQ14</accession>
<evidence type="ECO:0000256" key="8">
    <source>
        <dbReference type="ARBA" id="ARBA00023125"/>
    </source>
</evidence>
<comment type="function">
    <text evidence="12">The main replicative DNA helicase, it participates in initiation and elongation during chromosome replication. Travels ahead of the DNA replisome, separating dsDNA into templates for DNA synthesis. A processive ATP-dependent 5'-3' DNA helicase it has DNA-dependent ATPase activity.</text>
</comment>
<proteinExistence type="inferred from homology"/>